<evidence type="ECO:0000313" key="3">
    <source>
        <dbReference type="Proteomes" id="UP001152622"/>
    </source>
</evidence>
<proteinExistence type="predicted"/>
<comment type="caution">
    <text evidence="2">The sequence shown here is derived from an EMBL/GenBank/DDBJ whole genome shotgun (WGS) entry which is preliminary data.</text>
</comment>
<feature type="region of interest" description="Disordered" evidence="1">
    <location>
        <begin position="75"/>
        <end position="145"/>
    </location>
</feature>
<dbReference type="AlphaFoldDB" id="A0A9Q1FIP4"/>
<dbReference type="EMBL" id="JAINUF010000005">
    <property type="protein sequence ID" value="KAJ8359678.1"/>
    <property type="molecule type" value="Genomic_DNA"/>
</dbReference>
<gene>
    <name evidence="2" type="ORF">SKAU_G00162030</name>
</gene>
<name>A0A9Q1FIP4_SYNKA</name>
<accession>A0A9Q1FIP4</accession>
<organism evidence="2 3">
    <name type="scientific">Synaphobranchus kaupii</name>
    <name type="common">Kaup's arrowtooth eel</name>
    <dbReference type="NCBI Taxonomy" id="118154"/>
    <lineage>
        <taxon>Eukaryota</taxon>
        <taxon>Metazoa</taxon>
        <taxon>Chordata</taxon>
        <taxon>Craniata</taxon>
        <taxon>Vertebrata</taxon>
        <taxon>Euteleostomi</taxon>
        <taxon>Actinopterygii</taxon>
        <taxon>Neopterygii</taxon>
        <taxon>Teleostei</taxon>
        <taxon>Anguilliformes</taxon>
        <taxon>Synaphobranchidae</taxon>
        <taxon>Synaphobranchus</taxon>
    </lineage>
</organism>
<reference evidence="2" key="1">
    <citation type="journal article" date="2023" name="Science">
        <title>Genome structures resolve the early diversification of teleost fishes.</title>
        <authorList>
            <person name="Parey E."/>
            <person name="Louis A."/>
            <person name="Montfort J."/>
            <person name="Bouchez O."/>
            <person name="Roques C."/>
            <person name="Iampietro C."/>
            <person name="Lluch J."/>
            <person name="Castinel A."/>
            <person name="Donnadieu C."/>
            <person name="Desvignes T."/>
            <person name="Floi Bucao C."/>
            <person name="Jouanno E."/>
            <person name="Wen M."/>
            <person name="Mejri S."/>
            <person name="Dirks R."/>
            <person name="Jansen H."/>
            <person name="Henkel C."/>
            <person name="Chen W.J."/>
            <person name="Zahm M."/>
            <person name="Cabau C."/>
            <person name="Klopp C."/>
            <person name="Thompson A.W."/>
            <person name="Robinson-Rechavi M."/>
            <person name="Braasch I."/>
            <person name="Lecointre G."/>
            <person name="Bobe J."/>
            <person name="Postlethwait J.H."/>
            <person name="Berthelot C."/>
            <person name="Roest Crollius H."/>
            <person name="Guiguen Y."/>
        </authorList>
    </citation>
    <scope>NUCLEOTIDE SEQUENCE</scope>
    <source>
        <strain evidence="2">WJC10195</strain>
    </source>
</reference>
<evidence type="ECO:0000256" key="1">
    <source>
        <dbReference type="SAM" id="MobiDB-lite"/>
    </source>
</evidence>
<dbReference type="Proteomes" id="UP001152622">
    <property type="component" value="Chromosome 5"/>
</dbReference>
<evidence type="ECO:0000313" key="2">
    <source>
        <dbReference type="EMBL" id="KAJ8359678.1"/>
    </source>
</evidence>
<keyword evidence="3" id="KW-1185">Reference proteome</keyword>
<protein>
    <submittedName>
        <fullName evidence="2">Uncharacterized protein</fullName>
    </submittedName>
</protein>
<sequence length="145" mass="15457">MKLKVWAGVGGDRLGPHGAGRSDAFASRVSHHTQEAGQERPLPCPLMVSFSQRFVPTLPGRACLNLFLFEAWGDGPVSPPTGRQSHSALADSCTEQDRGESRAHIKTVSQGGSTDAGGRQGAHRRPLSGPLRRVIHGPDPELSFS</sequence>